<protein>
    <submittedName>
        <fullName evidence="1">SynChlorMet cassette protein ScmD</fullName>
    </submittedName>
</protein>
<dbReference type="Gene3D" id="1.10.10.1150">
    <property type="entry name" value="Coenzyme PQQ synthesis protein D (PqqD)"/>
    <property type="match status" value="1"/>
</dbReference>
<dbReference type="Proteomes" id="UP000886355">
    <property type="component" value="Unassembled WGS sequence"/>
</dbReference>
<dbReference type="InterPro" id="IPR008792">
    <property type="entry name" value="PQQD"/>
</dbReference>
<dbReference type="InterPro" id="IPR026342">
    <property type="entry name" value="SCM_PqqD-rel"/>
</dbReference>
<dbReference type="NCBIfam" id="TIGR04248">
    <property type="entry name" value="SCM_PqqD_rel"/>
    <property type="match status" value="1"/>
</dbReference>
<proteinExistence type="predicted"/>
<evidence type="ECO:0000313" key="1">
    <source>
        <dbReference type="EMBL" id="HDL89468.1"/>
    </source>
</evidence>
<name>A0A7C1AXH7_9BACT</name>
<comment type="caution">
    <text evidence="1">The sequence shown here is derived from an EMBL/GenBank/DDBJ whole genome shotgun (WGS) entry which is preliminary data.</text>
</comment>
<dbReference type="InterPro" id="IPR041881">
    <property type="entry name" value="PqqD_sf"/>
</dbReference>
<dbReference type="AlphaFoldDB" id="A0A7C1AXH7"/>
<reference evidence="1" key="1">
    <citation type="journal article" date="2020" name="mSystems">
        <title>Genome- and Community-Level Interaction Insights into Carbon Utilization and Element Cycling Functions of Hydrothermarchaeota in Hydrothermal Sediment.</title>
        <authorList>
            <person name="Zhou Z."/>
            <person name="Liu Y."/>
            <person name="Xu W."/>
            <person name="Pan J."/>
            <person name="Luo Z.H."/>
            <person name="Li M."/>
        </authorList>
    </citation>
    <scope>NUCLEOTIDE SEQUENCE [LARGE SCALE GENOMIC DNA]</scope>
    <source>
        <strain evidence="1">HyVt-19</strain>
    </source>
</reference>
<accession>A0A7C1AXH7</accession>
<sequence>MSDYKLVVNPSIVLREESDEWALLFEPDSGKTFVLNPVSVFIWKCLDGKHTIDDITEKLRAECKEVPDNADEAVKLFIEELMENELIF</sequence>
<gene>
    <name evidence="1" type="primary">scmD</name>
    <name evidence="1" type="ORF">ENG14_01020</name>
</gene>
<dbReference type="EMBL" id="DQZW01000047">
    <property type="protein sequence ID" value="HDL89468.1"/>
    <property type="molecule type" value="Genomic_DNA"/>
</dbReference>
<dbReference type="Pfam" id="PF05402">
    <property type="entry name" value="PqqD"/>
    <property type="match status" value="1"/>
</dbReference>
<organism evidence="1">
    <name type="scientific">Thermodesulforhabdus norvegica</name>
    <dbReference type="NCBI Taxonomy" id="39841"/>
    <lineage>
        <taxon>Bacteria</taxon>
        <taxon>Pseudomonadati</taxon>
        <taxon>Thermodesulfobacteriota</taxon>
        <taxon>Syntrophobacteria</taxon>
        <taxon>Syntrophobacterales</taxon>
        <taxon>Thermodesulforhabdaceae</taxon>
        <taxon>Thermodesulforhabdus</taxon>
    </lineage>
</organism>